<dbReference type="RefSeq" id="WP_069443643.1">
    <property type="nucleotide sequence ID" value="NZ_LPWE01000005.1"/>
</dbReference>
<accession>A0A1E3VS08</accession>
<protein>
    <recommendedName>
        <fullName evidence="2">PepSY domain-containing protein</fullName>
    </recommendedName>
</protein>
<evidence type="ECO:0000313" key="3">
    <source>
        <dbReference type="EMBL" id="ODR96314.1"/>
    </source>
</evidence>
<keyword evidence="4" id="KW-1185">Reference proteome</keyword>
<name>A0A1E3VS08_9HYPH</name>
<dbReference type="Proteomes" id="UP000094172">
    <property type="component" value="Unassembled WGS sequence"/>
</dbReference>
<comment type="caution">
    <text evidence="3">The sequence shown here is derived from an EMBL/GenBank/DDBJ whole genome shotgun (WGS) entry which is preliminary data.</text>
</comment>
<feature type="signal peptide" evidence="1">
    <location>
        <begin position="1"/>
        <end position="24"/>
    </location>
</feature>
<evidence type="ECO:0000256" key="1">
    <source>
        <dbReference type="SAM" id="SignalP"/>
    </source>
</evidence>
<evidence type="ECO:0000313" key="4">
    <source>
        <dbReference type="Proteomes" id="UP000094172"/>
    </source>
</evidence>
<keyword evidence="1" id="KW-0732">Signal</keyword>
<organism evidence="3 4">
    <name type="scientific">Methyloceanibacter stevinii</name>
    <dbReference type="NCBI Taxonomy" id="1774970"/>
    <lineage>
        <taxon>Bacteria</taxon>
        <taxon>Pseudomonadati</taxon>
        <taxon>Pseudomonadota</taxon>
        <taxon>Alphaproteobacteria</taxon>
        <taxon>Hyphomicrobiales</taxon>
        <taxon>Hyphomicrobiaceae</taxon>
        <taxon>Methyloceanibacter</taxon>
    </lineage>
</organism>
<feature type="chain" id="PRO_5009138664" description="PepSY domain-containing protein" evidence="1">
    <location>
        <begin position="25"/>
        <end position="94"/>
    </location>
</feature>
<dbReference type="EMBL" id="LPWE01000005">
    <property type="protein sequence ID" value="ODR96314.1"/>
    <property type="molecule type" value="Genomic_DNA"/>
</dbReference>
<dbReference type="AlphaFoldDB" id="A0A1E3VS08"/>
<dbReference type="Pfam" id="PF13670">
    <property type="entry name" value="PepSY_2"/>
    <property type="match status" value="1"/>
</dbReference>
<evidence type="ECO:0000259" key="2">
    <source>
        <dbReference type="Pfam" id="PF13670"/>
    </source>
</evidence>
<feature type="domain" description="PepSY" evidence="2">
    <location>
        <begin position="13"/>
        <end position="88"/>
    </location>
</feature>
<dbReference type="InterPro" id="IPR025711">
    <property type="entry name" value="PepSY"/>
</dbReference>
<sequence length="94" mass="10286">MKKYATTAVLGLSMLIAVPTLALADRDANRLNVPRDQWLAPSEIADRLSSKGYKVTEIEADDGAYEADVVKNGTRMEVHVHPATGEILVGYDRD</sequence>
<dbReference type="STRING" id="1774970.AUC70_15620"/>
<proteinExistence type="predicted"/>
<reference evidence="3 4" key="1">
    <citation type="journal article" date="2016" name="Environ. Microbiol.">
        <title>New Methyloceanibacter diversity from North Sea sediments includes methanotroph containing solely the soluble methane monooxygenase.</title>
        <authorList>
            <person name="Vekeman B."/>
            <person name="Kerckhof F.M."/>
            <person name="Cremers G."/>
            <person name="de Vos P."/>
            <person name="Vandamme P."/>
            <person name="Boon N."/>
            <person name="Op den Camp H.J."/>
            <person name="Heylen K."/>
        </authorList>
    </citation>
    <scope>NUCLEOTIDE SEQUENCE [LARGE SCALE GENOMIC DNA]</scope>
    <source>
        <strain evidence="3 4">R-67176</strain>
    </source>
</reference>
<gene>
    <name evidence="3" type="ORF">AUC70_15620</name>
</gene>